<proteinExistence type="predicted"/>
<organism evidence="1">
    <name type="scientific">Klosneuvirus KNV1</name>
    <dbReference type="NCBI Taxonomy" id="1977640"/>
    <lineage>
        <taxon>Viruses</taxon>
        <taxon>Varidnaviria</taxon>
        <taxon>Bamfordvirae</taxon>
        <taxon>Nucleocytoviricota</taxon>
        <taxon>Megaviricetes</taxon>
        <taxon>Imitervirales</taxon>
        <taxon>Mimiviridae</taxon>
        <taxon>Klosneuvirinae</taxon>
        <taxon>Klosneuvirus</taxon>
    </lineage>
</organism>
<protein>
    <submittedName>
        <fullName evidence="1">Uncharacterized protein</fullName>
    </submittedName>
</protein>
<name>A0A1V0SK43_9VIRU</name>
<sequence>METRNTNEKTFKDHINGLHEQLDKELRETKQRYDCDMDMIRKKYAEMIRNAQTVYNMKTK</sequence>
<evidence type="ECO:0000313" key="1">
    <source>
        <dbReference type="EMBL" id="ARF12100.1"/>
    </source>
</evidence>
<gene>
    <name evidence="1" type="ORF">Klosneuvirus_3_235</name>
</gene>
<reference evidence="1" key="1">
    <citation type="journal article" date="2017" name="Science">
        <title>Giant viruses with an expanded complement of translation system components.</title>
        <authorList>
            <person name="Schulz F."/>
            <person name="Yutin N."/>
            <person name="Ivanova N.N."/>
            <person name="Ortega D.R."/>
            <person name="Lee T.K."/>
            <person name="Vierheilig J."/>
            <person name="Daims H."/>
            <person name="Horn M."/>
            <person name="Wagner M."/>
            <person name="Jensen G.J."/>
            <person name="Kyrpides N.C."/>
            <person name="Koonin E.V."/>
            <person name="Woyke T."/>
        </authorList>
    </citation>
    <scope>NUCLEOTIDE SEQUENCE</scope>
    <source>
        <strain evidence="1">KNV1</strain>
    </source>
</reference>
<accession>A0A1V0SK43</accession>
<dbReference type="EMBL" id="KY684110">
    <property type="protein sequence ID" value="ARF12100.1"/>
    <property type="molecule type" value="Genomic_DNA"/>
</dbReference>